<evidence type="ECO:0000313" key="4">
    <source>
        <dbReference type="EMBL" id="KAG2429495.1"/>
    </source>
</evidence>
<dbReference type="InterPro" id="IPR029063">
    <property type="entry name" value="SAM-dependent_MTases_sf"/>
</dbReference>
<name>A0A835SZ76_CHLIN</name>
<sequence length="598" mass="61208">MATTTALGAGTTAAAAGSGAGLRPAAAAPAAAAAAAATRKGGRQTADNASADSAAVGCGCGGRGSRRNRAAVSGSGSRTDGGEGAEGEAEGPPPPALQRLRRRLSTVQQLWIYPFTHYKPTNQVMLCYRTLFQDLNARGHNDDFLAAAFRDDLMPFRGWVHKHMRPLLHINRLIIAGPIFGCPGIMRYLDARTRWLDAVVAAALAGGCQQVVVVAAGYDSRAYRFGAAALKQQQQQQQQQQGQQQGRPDRAVAAAAAGGVNGGGVHGGVHWFEVDLPSASASKRALVDRTLPADLYPRPTYIAADLSQVSLAEALLGSSSTGTGSSSTGTVNGHKDAATASPEAAAATAAATAGQAAGGSDGGASCSSGGGGRYEVWQATEAAVDEAAAKPVDAAATAVAGGGGGPGANGGNLIHVKAGPAPVRGSRSKRSNNNTTNHPPTQQAPQAQQAQHGGRGGGGGGGGGFDPTLRTLFTVEGLVYYLPPAAVSRLLASIRSVAAPGSRLAFDYLEQDVFAGRRFAAGYETLRLTVANKGEPKRSGLDPGRLQDYLGGLGWRLTYAPSPQQVAAEMYPHLRWHALSPPIVPFYRFALAEAAAEP</sequence>
<evidence type="ECO:0000256" key="3">
    <source>
        <dbReference type="SAM" id="MobiDB-lite"/>
    </source>
</evidence>
<reference evidence="4" key="1">
    <citation type="journal article" date="2020" name="bioRxiv">
        <title>Comparative genomics of Chlamydomonas.</title>
        <authorList>
            <person name="Craig R.J."/>
            <person name="Hasan A.R."/>
            <person name="Ness R.W."/>
            <person name="Keightley P.D."/>
        </authorList>
    </citation>
    <scope>NUCLEOTIDE SEQUENCE</scope>
    <source>
        <strain evidence="4">SAG 7.73</strain>
    </source>
</reference>
<keyword evidence="1" id="KW-0489">Methyltransferase</keyword>
<dbReference type="GO" id="GO:0032259">
    <property type="term" value="P:methylation"/>
    <property type="evidence" value="ECO:0007669"/>
    <property type="project" value="UniProtKB-KW"/>
</dbReference>
<feature type="compositionally biased region" description="Low complexity" evidence="3">
    <location>
        <begin position="1"/>
        <end position="46"/>
    </location>
</feature>
<feature type="region of interest" description="Disordered" evidence="3">
    <location>
        <begin position="317"/>
        <end position="343"/>
    </location>
</feature>
<dbReference type="PANTHER" id="PTHR43619">
    <property type="entry name" value="S-ADENOSYL-L-METHIONINE-DEPENDENT METHYLTRANSFERASE YKTD-RELATED"/>
    <property type="match status" value="1"/>
</dbReference>
<feature type="region of interest" description="Disordered" evidence="3">
    <location>
        <begin position="234"/>
        <end position="254"/>
    </location>
</feature>
<dbReference type="Pfam" id="PF04072">
    <property type="entry name" value="LCM"/>
    <property type="match status" value="2"/>
</dbReference>
<organism evidence="4 5">
    <name type="scientific">Chlamydomonas incerta</name>
    <dbReference type="NCBI Taxonomy" id="51695"/>
    <lineage>
        <taxon>Eukaryota</taxon>
        <taxon>Viridiplantae</taxon>
        <taxon>Chlorophyta</taxon>
        <taxon>core chlorophytes</taxon>
        <taxon>Chlorophyceae</taxon>
        <taxon>CS clade</taxon>
        <taxon>Chlamydomonadales</taxon>
        <taxon>Chlamydomonadaceae</taxon>
        <taxon>Chlamydomonas</taxon>
    </lineage>
</organism>
<feature type="compositionally biased region" description="Low complexity" evidence="3">
    <location>
        <begin position="432"/>
        <end position="452"/>
    </location>
</feature>
<accession>A0A835SZ76</accession>
<dbReference type="EMBL" id="JAEHOC010000030">
    <property type="protein sequence ID" value="KAG2429495.1"/>
    <property type="molecule type" value="Genomic_DNA"/>
</dbReference>
<gene>
    <name evidence="4" type="ORF">HXX76_010731</name>
</gene>
<dbReference type="GO" id="GO:0008168">
    <property type="term" value="F:methyltransferase activity"/>
    <property type="evidence" value="ECO:0007669"/>
    <property type="project" value="UniProtKB-KW"/>
</dbReference>
<dbReference type="Gene3D" id="3.40.50.150">
    <property type="entry name" value="Vaccinia Virus protein VP39"/>
    <property type="match status" value="2"/>
</dbReference>
<evidence type="ECO:0000313" key="5">
    <source>
        <dbReference type="Proteomes" id="UP000650467"/>
    </source>
</evidence>
<comment type="caution">
    <text evidence="4">The sequence shown here is derived from an EMBL/GenBank/DDBJ whole genome shotgun (WGS) entry which is preliminary data.</text>
</comment>
<dbReference type="InterPro" id="IPR007213">
    <property type="entry name" value="Ppm1/Ppm2/Tcmp"/>
</dbReference>
<feature type="compositionally biased region" description="Low complexity" evidence="3">
    <location>
        <begin position="317"/>
        <end position="330"/>
    </location>
</feature>
<feature type="region of interest" description="Disordered" evidence="3">
    <location>
        <begin position="1"/>
        <end position="96"/>
    </location>
</feature>
<dbReference type="Proteomes" id="UP000650467">
    <property type="component" value="Unassembled WGS sequence"/>
</dbReference>
<feature type="region of interest" description="Disordered" evidence="3">
    <location>
        <begin position="405"/>
        <end position="465"/>
    </location>
</feature>
<evidence type="ECO:0008006" key="6">
    <source>
        <dbReference type="Google" id="ProtNLM"/>
    </source>
</evidence>
<feature type="compositionally biased region" description="Gly residues" evidence="3">
    <location>
        <begin position="453"/>
        <end position="465"/>
    </location>
</feature>
<dbReference type="OrthoDB" id="203237at2759"/>
<evidence type="ECO:0000256" key="2">
    <source>
        <dbReference type="ARBA" id="ARBA00022679"/>
    </source>
</evidence>
<dbReference type="SUPFAM" id="SSF53335">
    <property type="entry name" value="S-adenosyl-L-methionine-dependent methyltransferases"/>
    <property type="match status" value="2"/>
</dbReference>
<dbReference type="AlphaFoldDB" id="A0A835SZ76"/>
<dbReference type="PANTHER" id="PTHR43619:SF2">
    <property type="entry name" value="S-ADENOSYL-L-METHIONINE-DEPENDENT METHYLTRANSFERASES SUPERFAMILY PROTEIN"/>
    <property type="match status" value="1"/>
</dbReference>
<keyword evidence="5" id="KW-1185">Reference proteome</keyword>
<protein>
    <recommendedName>
        <fullName evidence="6">S-adenosyl-L-methionine-dependent methyltransferase</fullName>
    </recommendedName>
</protein>
<proteinExistence type="predicted"/>
<keyword evidence="2" id="KW-0808">Transferase</keyword>
<evidence type="ECO:0000256" key="1">
    <source>
        <dbReference type="ARBA" id="ARBA00022603"/>
    </source>
</evidence>